<dbReference type="PANTHER" id="PTHR11228:SF7">
    <property type="entry name" value="PQQA PEPTIDE CYCLASE"/>
    <property type="match status" value="1"/>
</dbReference>
<dbReference type="SFLD" id="SFLDG01216">
    <property type="entry name" value="thioether_bond_formation_requi"/>
    <property type="match status" value="1"/>
</dbReference>
<evidence type="ECO:0000313" key="8">
    <source>
        <dbReference type="EMBL" id="QNP65993.1"/>
    </source>
</evidence>
<dbReference type="CDD" id="cd21109">
    <property type="entry name" value="SPASM"/>
    <property type="match status" value="1"/>
</dbReference>
<proteinExistence type="predicted"/>
<gene>
    <name evidence="8" type="ORF">IAG43_25785</name>
</gene>
<accession>A0A7H0HZM7</accession>
<dbReference type="Proteomes" id="UP000516230">
    <property type="component" value="Chromosome"/>
</dbReference>
<dbReference type="CDD" id="cd01335">
    <property type="entry name" value="Radical_SAM"/>
    <property type="match status" value="1"/>
</dbReference>
<dbReference type="Gene3D" id="3.20.20.70">
    <property type="entry name" value="Aldolase class I"/>
    <property type="match status" value="1"/>
</dbReference>
<reference evidence="8 9" key="1">
    <citation type="submission" date="2020-08" db="EMBL/GenBank/DDBJ databases">
        <title>A novel species.</title>
        <authorList>
            <person name="Gao J."/>
        </authorList>
    </citation>
    <scope>NUCLEOTIDE SEQUENCE [LARGE SCALE GENOMIC DNA]</scope>
    <source>
        <strain evidence="8 9">CRPJ-33</strain>
    </source>
</reference>
<keyword evidence="9" id="KW-1185">Reference proteome</keyword>
<dbReference type="KEGG" id="sgj:IAG43_25785"/>
<evidence type="ECO:0000259" key="7">
    <source>
        <dbReference type="Pfam" id="PF13186"/>
    </source>
</evidence>
<dbReference type="AlphaFoldDB" id="A0A7H0HZM7"/>
<dbReference type="SFLD" id="SFLDF00365">
    <property type="entry name" value="thuricin_CD_(TrnCD-like)"/>
    <property type="match status" value="1"/>
</dbReference>
<protein>
    <submittedName>
        <fullName evidence="8">Radical SAM protein</fullName>
    </submittedName>
</protein>
<keyword evidence="3" id="KW-0408">Iron</keyword>
<evidence type="ECO:0000256" key="4">
    <source>
        <dbReference type="ARBA" id="ARBA00023014"/>
    </source>
</evidence>
<dbReference type="RefSeq" id="WP_187743056.1">
    <property type="nucleotide sequence ID" value="NZ_CP060825.1"/>
</dbReference>
<dbReference type="InterPro" id="IPR058240">
    <property type="entry name" value="rSAM_sf"/>
</dbReference>
<evidence type="ECO:0000259" key="6">
    <source>
        <dbReference type="Pfam" id="PF04055"/>
    </source>
</evidence>
<dbReference type="InterPro" id="IPR050377">
    <property type="entry name" value="Radical_SAM_PqqE_MftC-like"/>
</dbReference>
<dbReference type="GO" id="GO:0051536">
    <property type="term" value="F:iron-sulfur cluster binding"/>
    <property type="evidence" value="ECO:0007669"/>
    <property type="project" value="UniProtKB-KW"/>
</dbReference>
<dbReference type="InterPro" id="IPR023885">
    <property type="entry name" value="4Fe4S-binding_SPASM_dom"/>
</dbReference>
<organism evidence="8 9">
    <name type="scientific">Streptomyces genisteinicus</name>
    <dbReference type="NCBI Taxonomy" id="2768068"/>
    <lineage>
        <taxon>Bacteria</taxon>
        <taxon>Bacillati</taxon>
        <taxon>Actinomycetota</taxon>
        <taxon>Actinomycetes</taxon>
        <taxon>Kitasatosporales</taxon>
        <taxon>Streptomycetaceae</taxon>
        <taxon>Streptomyces</taxon>
    </lineage>
</organism>
<dbReference type="Pfam" id="PF04055">
    <property type="entry name" value="Radical_SAM"/>
    <property type="match status" value="1"/>
</dbReference>
<dbReference type="SUPFAM" id="SSF102114">
    <property type="entry name" value="Radical SAM enzymes"/>
    <property type="match status" value="1"/>
</dbReference>
<dbReference type="Pfam" id="PF13186">
    <property type="entry name" value="SPASM"/>
    <property type="match status" value="1"/>
</dbReference>
<dbReference type="GO" id="GO:0046872">
    <property type="term" value="F:metal ion binding"/>
    <property type="evidence" value="ECO:0007669"/>
    <property type="project" value="UniProtKB-KW"/>
</dbReference>
<feature type="region of interest" description="Disordered" evidence="5">
    <location>
        <begin position="263"/>
        <end position="292"/>
    </location>
</feature>
<dbReference type="EMBL" id="CP060825">
    <property type="protein sequence ID" value="QNP65993.1"/>
    <property type="molecule type" value="Genomic_DNA"/>
</dbReference>
<dbReference type="InterPro" id="IPR013785">
    <property type="entry name" value="Aldolase_TIM"/>
</dbReference>
<feature type="domain" description="4Fe4S-binding SPASM" evidence="7">
    <location>
        <begin position="215"/>
        <end position="260"/>
    </location>
</feature>
<dbReference type="InterPro" id="IPR007197">
    <property type="entry name" value="rSAM"/>
</dbReference>
<evidence type="ECO:0000256" key="1">
    <source>
        <dbReference type="ARBA" id="ARBA00022691"/>
    </source>
</evidence>
<evidence type="ECO:0000313" key="9">
    <source>
        <dbReference type="Proteomes" id="UP000516230"/>
    </source>
</evidence>
<keyword evidence="1" id="KW-0949">S-adenosyl-L-methionine</keyword>
<evidence type="ECO:0000256" key="2">
    <source>
        <dbReference type="ARBA" id="ARBA00022723"/>
    </source>
</evidence>
<dbReference type="SFLD" id="SFLDG01386">
    <property type="entry name" value="main_SPASM_domain-containing"/>
    <property type="match status" value="1"/>
</dbReference>
<sequence length="292" mass="31397">MATPVPTRPSADSPAGGVLSVELELTGNCQLECSHCCTLSGPEVTQGAMTLTDWQQVVDDIAALGIPAVQFIGGEPTRSLTLLPLITHALCRELKVEVYSNLTHVRLPQWAAFEQYGVRLATSYYSDDPAEHDRITGVAGSHARTRANIIRAVERRIPLRAGVVQLEDAQRVDAAVAELRELGVTNIRVDRVRAVGRAAETVGIPSVSELCGRCFHHRLAISPDGDLYGCILSRFLPTGNVRQRRLADIMLSPEYAAARAAIPPMSTDGCPPDDSSDCNPANTEACGPAYDD</sequence>
<dbReference type="PANTHER" id="PTHR11228">
    <property type="entry name" value="RADICAL SAM DOMAIN PROTEIN"/>
    <property type="match status" value="1"/>
</dbReference>
<feature type="domain" description="Radical SAM core" evidence="6">
    <location>
        <begin position="24"/>
        <end position="158"/>
    </location>
</feature>
<dbReference type="GO" id="GO:0003824">
    <property type="term" value="F:catalytic activity"/>
    <property type="evidence" value="ECO:0007669"/>
    <property type="project" value="InterPro"/>
</dbReference>
<keyword evidence="2" id="KW-0479">Metal-binding</keyword>
<name>A0A7H0HZM7_9ACTN</name>
<dbReference type="SFLD" id="SFLDG01067">
    <property type="entry name" value="SPASM/twitch_domain_containing"/>
    <property type="match status" value="1"/>
</dbReference>
<evidence type="ECO:0000256" key="5">
    <source>
        <dbReference type="SAM" id="MobiDB-lite"/>
    </source>
</evidence>
<evidence type="ECO:0000256" key="3">
    <source>
        <dbReference type="ARBA" id="ARBA00023004"/>
    </source>
</evidence>
<keyword evidence="4" id="KW-0411">Iron-sulfur</keyword>
<dbReference type="SFLD" id="SFLDS00029">
    <property type="entry name" value="Radical_SAM"/>
    <property type="match status" value="1"/>
</dbReference>